<dbReference type="PROSITE" id="PS51257">
    <property type="entry name" value="PROKAR_LIPOPROTEIN"/>
    <property type="match status" value="1"/>
</dbReference>
<dbReference type="SUPFAM" id="SSF51905">
    <property type="entry name" value="FAD/NAD(P)-binding domain"/>
    <property type="match status" value="1"/>
</dbReference>
<organism evidence="1">
    <name type="scientific">hydrothermal vent metagenome</name>
    <dbReference type="NCBI Taxonomy" id="652676"/>
    <lineage>
        <taxon>unclassified sequences</taxon>
        <taxon>metagenomes</taxon>
        <taxon>ecological metagenomes</taxon>
    </lineage>
</organism>
<evidence type="ECO:0000313" key="1">
    <source>
        <dbReference type="EMBL" id="VAX02690.1"/>
    </source>
</evidence>
<name>A0A3B1AWT5_9ZZZZ</name>
<dbReference type="InterPro" id="IPR036188">
    <property type="entry name" value="FAD/NAD-bd_sf"/>
</dbReference>
<dbReference type="GO" id="GO:0004497">
    <property type="term" value="F:monooxygenase activity"/>
    <property type="evidence" value="ECO:0007669"/>
    <property type="project" value="InterPro"/>
</dbReference>
<reference evidence="1" key="1">
    <citation type="submission" date="2018-06" db="EMBL/GenBank/DDBJ databases">
        <authorList>
            <person name="Zhirakovskaya E."/>
        </authorList>
    </citation>
    <scope>NUCLEOTIDE SEQUENCE</scope>
</reference>
<dbReference type="InterPro" id="IPR033856">
    <property type="entry name" value="Trp_halogen"/>
</dbReference>
<dbReference type="PANTHER" id="PTHR43747:SF4">
    <property type="entry name" value="FLAVIN-DEPENDENT TRYPTOPHAN HALOGENASE"/>
    <property type="match status" value="1"/>
</dbReference>
<dbReference type="Pfam" id="PF04820">
    <property type="entry name" value="Trp_halogenase"/>
    <property type="match status" value="1"/>
</dbReference>
<dbReference type="Gene3D" id="3.50.50.60">
    <property type="entry name" value="FAD/NAD(P)-binding domain"/>
    <property type="match status" value="1"/>
</dbReference>
<dbReference type="PANTHER" id="PTHR43747">
    <property type="entry name" value="FAD-BINDING PROTEIN"/>
    <property type="match status" value="1"/>
</dbReference>
<dbReference type="InterPro" id="IPR006905">
    <property type="entry name" value="Flavin_halogenase"/>
</dbReference>
<sequence>MKKNNGLRKIVIVGGGSAGWISASCLAYSLQNTQCEITLVESPDIGIIGVGEATIPSFVDFIQYLGLSKADFIRETKATFKLGIKFYDWLEEGHEYWHQFGDVGVNIDHKPFYQHWLKSKFNGAEGNYTDYSPSVAMAQENKFFIPSQKQKSILSGSTYALHFDAGLVAHFLAKHAKSLGVHHISDNVVNVRLGTDGHITELDLKEREEPLEGDFFIDCSGQRGVLISQALRVPYVNWGKYLPVDRAIAVPTENQAPLKPYTESFALEHGWRWRIPLQHRAGNGYIYSSDYCDDEMARDVLLRNISGKPLAEPRLIKFQTGKRDKFWSKNCLSIGLSSGFLEPLESTSIYLAMKGILNFVQMLPSTECKSETAAEYNRLMDMEYECIRDFIVLHYCASKRTDSEFWRMWQKAQIPDTLKAKLNLFKSQGRLMRNDQDLFSHDSWYAVLAGMDVRPEAYDWTTDASNYDKACGIMSKVRMTLQERVQELPSHEEFVEKICARVPQSERALG</sequence>
<dbReference type="EMBL" id="UOFW01000021">
    <property type="protein sequence ID" value="VAX02690.1"/>
    <property type="molecule type" value="Genomic_DNA"/>
</dbReference>
<protein>
    <submittedName>
        <fullName evidence="1">Tryptophan halogenase</fullName>
    </submittedName>
</protein>
<accession>A0A3B1AWT5</accession>
<dbReference type="PIRSF" id="PIRSF011396">
    <property type="entry name" value="Trp_halogenase"/>
    <property type="match status" value="1"/>
</dbReference>
<dbReference type="InterPro" id="IPR050816">
    <property type="entry name" value="Flavin-dep_Halogenase_NPB"/>
</dbReference>
<dbReference type="AlphaFoldDB" id="A0A3B1AWT5"/>
<proteinExistence type="predicted"/>
<gene>
    <name evidence="1" type="ORF">MNBD_ALPHA03-1292</name>
</gene>